<dbReference type="Pfam" id="PF01740">
    <property type="entry name" value="STAS"/>
    <property type="match status" value="1"/>
</dbReference>
<dbReference type="InterPro" id="IPR036513">
    <property type="entry name" value="STAS_dom_sf"/>
</dbReference>
<dbReference type="GO" id="GO:0030435">
    <property type="term" value="P:sporulation resulting in formation of a cellular spore"/>
    <property type="evidence" value="ECO:0007669"/>
    <property type="project" value="UniProtKB-KW"/>
</dbReference>
<protein>
    <recommendedName>
        <fullName evidence="3 6">Anti-sigma F factor antagonist</fullName>
    </recommendedName>
    <alternativeName>
        <fullName evidence="6">Stage II sporulation protein</fullName>
    </alternativeName>
</protein>
<gene>
    <name evidence="8" type="primary">spoIIAA</name>
    <name evidence="8" type="ORF">IAB73_05570</name>
</gene>
<reference evidence="8" key="2">
    <citation type="journal article" date="2021" name="PeerJ">
        <title>Extensive microbial diversity within the chicken gut microbiome revealed by metagenomics and culture.</title>
        <authorList>
            <person name="Gilroy R."/>
            <person name="Ravi A."/>
            <person name="Getino M."/>
            <person name="Pursley I."/>
            <person name="Horton D.L."/>
            <person name="Alikhan N.F."/>
            <person name="Baker D."/>
            <person name="Gharbi K."/>
            <person name="Hall N."/>
            <person name="Watson M."/>
            <person name="Adriaenssens E.M."/>
            <person name="Foster-Nyarko E."/>
            <person name="Jarju S."/>
            <person name="Secka A."/>
            <person name="Antonio M."/>
            <person name="Oren A."/>
            <person name="Chaudhuri R.R."/>
            <person name="La Ragione R."/>
            <person name="Hildebrand F."/>
            <person name="Pallen M.J."/>
        </authorList>
    </citation>
    <scope>NUCLEOTIDE SEQUENCE</scope>
    <source>
        <strain evidence="8">ChiSxjej2B14-6234</strain>
    </source>
</reference>
<proteinExistence type="inferred from homology"/>
<dbReference type="SUPFAM" id="SSF52091">
    <property type="entry name" value="SpoIIaa-like"/>
    <property type="match status" value="1"/>
</dbReference>
<dbReference type="InterPro" id="IPR014237">
    <property type="entry name" value="Anti-sigma_F_ant"/>
</dbReference>
<name>A0A9D1CQ98_9FIRM</name>
<dbReference type="PROSITE" id="PS50801">
    <property type="entry name" value="STAS"/>
    <property type="match status" value="1"/>
</dbReference>
<dbReference type="Gene3D" id="3.30.750.24">
    <property type="entry name" value="STAS domain"/>
    <property type="match status" value="1"/>
</dbReference>
<accession>A0A9D1CQ98</accession>
<comment type="caution">
    <text evidence="8">The sequence shown here is derived from an EMBL/GenBank/DDBJ whole genome shotgun (WGS) entry which is preliminary data.</text>
</comment>
<dbReference type="EMBL" id="DVFJ01000015">
    <property type="protein sequence ID" value="HIQ71661.1"/>
    <property type="molecule type" value="Genomic_DNA"/>
</dbReference>
<evidence type="ECO:0000256" key="5">
    <source>
        <dbReference type="ARBA" id="ARBA00022969"/>
    </source>
</evidence>
<evidence type="ECO:0000313" key="9">
    <source>
        <dbReference type="Proteomes" id="UP000886887"/>
    </source>
</evidence>
<comment type="similarity">
    <text evidence="2 6">Belongs to the anti-sigma-factor antagonist family.</text>
</comment>
<reference evidence="8" key="1">
    <citation type="submission" date="2020-10" db="EMBL/GenBank/DDBJ databases">
        <authorList>
            <person name="Gilroy R."/>
        </authorList>
    </citation>
    <scope>NUCLEOTIDE SEQUENCE</scope>
    <source>
        <strain evidence="8">ChiSxjej2B14-6234</strain>
    </source>
</reference>
<evidence type="ECO:0000259" key="7">
    <source>
        <dbReference type="PROSITE" id="PS50801"/>
    </source>
</evidence>
<evidence type="ECO:0000256" key="1">
    <source>
        <dbReference type="ARBA" id="ARBA00001976"/>
    </source>
</evidence>
<keyword evidence="5" id="KW-0749">Sporulation</keyword>
<evidence type="ECO:0000256" key="6">
    <source>
        <dbReference type="RuleBase" id="RU003749"/>
    </source>
</evidence>
<evidence type="ECO:0000313" key="8">
    <source>
        <dbReference type="EMBL" id="HIQ71661.1"/>
    </source>
</evidence>
<evidence type="ECO:0000256" key="3">
    <source>
        <dbReference type="ARBA" id="ARBA00020784"/>
    </source>
</evidence>
<dbReference type="NCBIfam" id="TIGR02886">
    <property type="entry name" value="spore_II_AA"/>
    <property type="match status" value="1"/>
</dbReference>
<evidence type="ECO:0000256" key="2">
    <source>
        <dbReference type="ARBA" id="ARBA00009013"/>
    </source>
</evidence>
<dbReference type="InterPro" id="IPR002645">
    <property type="entry name" value="STAS_dom"/>
</dbReference>
<keyword evidence="4" id="KW-0597">Phosphoprotein</keyword>
<dbReference type="GO" id="GO:0043856">
    <property type="term" value="F:anti-sigma factor antagonist activity"/>
    <property type="evidence" value="ECO:0007669"/>
    <property type="project" value="InterPro"/>
</dbReference>
<feature type="domain" description="STAS" evidence="7">
    <location>
        <begin position="1"/>
        <end position="101"/>
    </location>
</feature>
<dbReference type="GO" id="GO:0045152">
    <property type="term" value="F:antisigma factor binding"/>
    <property type="evidence" value="ECO:0007669"/>
    <property type="project" value="InterPro"/>
</dbReference>
<dbReference type="AlphaFoldDB" id="A0A9D1CQ98"/>
<evidence type="ECO:0000256" key="4">
    <source>
        <dbReference type="ARBA" id="ARBA00022553"/>
    </source>
</evidence>
<dbReference type="Proteomes" id="UP000886887">
    <property type="component" value="Unassembled WGS sequence"/>
</dbReference>
<comment type="function">
    <text evidence="1">In the phosphorylated form it could act as an anti-anti-sigma factor that counteracts SpoIIAB and thus releases sigma f from inhibition.</text>
</comment>
<dbReference type="PANTHER" id="PTHR33495:SF2">
    <property type="entry name" value="ANTI-SIGMA FACTOR ANTAGONIST TM_1081-RELATED"/>
    <property type="match status" value="1"/>
</dbReference>
<sequence>MLKHRKQRDALIVCLEGELDHHCAQTIRQEMDRLIEKEQPQRLIVDMQGVSFMDSSGIGVLIGRYRTLSRSGGRMAVCNMSPHVERIFQLSGLQRIIETVR</sequence>
<dbReference type="NCBIfam" id="TIGR00377">
    <property type="entry name" value="ant_ant_sig"/>
    <property type="match status" value="1"/>
</dbReference>
<dbReference type="InterPro" id="IPR003658">
    <property type="entry name" value="Anti-sigma_ant"/>
</dbReference>
<dbReference type="PANTHER" id="PTHR33495">
    <property type="entry name" value="ANTI-SIGMA FACTOR ANTAGONIST TM_1081-RELATED-RELATED"/>
    <property type="match status" value="1"/>
</dbReference>
<organism evidence="8 9">
    <name type="scientific">Candidatus Onthenecus intestinigallinarum</name>
    <dbReference type="NCBI Taxonomy" id="2840875"/>
    <lineage>
        <taxon>Bacteria</taxon>
        <taxon>Bacillati</taxon>
        <taxon>Bacillota</taxon>
        <taxon>Clostridia</taxon>
        <taxon>Eubacteriales</taxon>
        <taxon>Candidatus Onthenecus</taxon>
    </lineage>
</organism>
<dbReference type="CDD" id="cd07043">
    <property type="entry name" value="STAS_anti-anti-sigma_factors"/>
    <property type="match status" value="1"/>
</dbReference>